<reference evidence="6" key="1">
    <citation type="journal article" date="2023" name="PhytoFront">
        <title>Draft Genome Resources of Seven Strains of Tilletia horrida, Causal Agent of Kernel Smut of Rice.</title>
        <authorList>
            <person name="Khanal S."/>
            <person name="Antony Babu S."/>
            <person name="Zhou X.G."/>
        </authorList>
    </citation>
    <scope>NUCLEOTIDE SEQUENCE</scope>
    <source>
        <strain evidence="6">TX6</strain>
    </source>
</reference>
<evidence type="ECO:0000256" key="2">
    <source>
        <dbReference type="ARBA" id="ARBA00006289"/>
    </source>
</evidence>
<evidence type="ECO:0000256" key="1">
    <source>
        <dbReference type="ARBA" id="ARBA00004496"/>
    </source>
</evidence>
<dbReference type="AlphaFoldDB" id="A0AAN6GX27"/>
<sequence>MSELRDKVEVGGFQDVTAIFDSACEGLQLGQMVHLQGFTMMDSMGAIQIMDRRMDSGMAPSEKDTPENDRLLPNEIAQAQPFNVDLDLSIQETCWIIDRLLACETCWHSGSALAQTIQTCLYVHNVDFLYSGHGDGDGGLPETLASTVLRAYAVAVLKCCGMAWNVLSKNGLLDGEDWTGDKAGCSLLEDLDPEHVLSLLEDTINSLRRKDGCFALITRLQFRKHLLISMAIIDDANLQDLSELQMHAHFLKSSIMALIPDPAADTELPPSSQAQTETAFMKLGRVDAPTLRVKTAFDPNFSRNVTSTVPLRPITLPDIWRIRSFWIEWANGLRFLVDFANGPSMGLGWTHWQNYIRLRASQFQASHPAPFLRAALQSGSSKAVICSRDLLVAGRFPPIWHAHAYLHEIAAVDIRELSSAVAMQSHSARRLADEHTPNRRPGLPETTSNLSWQALAVRQKTLNQALDSFHERLAGNLASYLNVFCQNRPRQKRNLAKACKQWNLLAEEAQEIEKRLSTELKLDIPSDVYYAAIQHLILDSMLDILFAGFELELYRIDEWDSTYWLAAQVAREQSDLCLEFADVLERSVQGHELSESHDRVALNLAVKRSAALLRHRATYADMLARQCQGQLAFNCFCFRLGIVKGSEQGGLPSATTDKRLLAVFRRRLKWVESAPRLQRKAHQFWERFCEDRERLRATGIQKLSNLVVSHFEAVDQACTRLASASASEANTQLCGQLYSQNLERLRFVARANKQTCMMYPQSVAKTTVGTGKWAFDLHAWFPSLSGIPQKS</sequence>
<evidence type="ECO:0000313" key="7">
    <source>
        <dbReference type="Proteomes" id="UP001176517"/>
    </source>
</evidence>
<organism evidence="6 7">
    <name type="scientific">Tilletia horrida</name>
    <dbReference type="NCBI Taxonomy" id="155126"/>
    <lineage>
        <taxon>Eukaryota</taxon>
        <taxon>Fungi</taxon>
        <taxon>Dikarya</taxon>
        <taxon>Basidiomycota</taxon>
        <taxon>Ustilaginomycotina</taxon>
        <taxon>Exobasidiomycetes</taxon>
        <taxon>Tilletiales</taxon>
        <taxon>Tilletiaceae</taxon>
        <taxon>Tilletia</taxon>
    </lineage>
</organism>
<accession>A0AAN6GX27</accession>
<proteinExistence type="inferred from homology"/>
<dbReference type="PANTHER" id="PTHR21373">
    <property type="entry name" value="GLUCOSE REPRESSIBLE PROTEIN MAK10"/>
    <property type="match status" value="1"/>
</dbReference>
<feature type="domain" description="NAA35-like N-terminal" evidence="4">
    <location>
        <begin position="30"/>
        <end position="197"/>
    </location>
</feature>
<dbReference type="InterPro" id="IPR057983">
    <property type="entry name" value="NAA35-like_N"/>
</dbReference>
<dbReference type="Proteomes" id="UP001176517">
    <property type="component" value="Unassembled WGS sequence"/>
</dbReference>
<evidence type="ECO:0000256" key="3">
    <source>
        <dbReference type="ARBA" id="ARBA00022490"/>
    </source>
</evidence>
<dbReference type="InterPro" id="IPR007244">
    <property type="entry name" value="Naa35_N"/>
</dbReference>
<dbReference type="EMBL" id="JAPDMZ010000047">
    <property type="protein sequence ID" value="KAK0553699.1"/>
    <property type="molecule type" value="Genomic_DNA"/>
</dbReference>
<dbReference type="GO" id="GO:0031417">
    <property type="term" value="C:NatC complex"/>
    <property type="evidence" value="ECO:0007669"/>
    <property type="project" value="InterPro"/>
</dbReference>
<keyword evidence="7" id="KW-1185">Reference proteome</keyword>
<evidence type="ECO:0000313" key="6">
    <source>
        <dbReference type="EMBL" id="KAK0553699.1"/>
    </source>
</evidence>
<comment type="similarity">
    <text evidence="2">Belongs to the MAK10 family.</text>
</comment>
<protein>
    <submittedName>
        <fullName evidence="6">N-alpha-acetyltransferase, non-catalitic subunit</fullName>
    </submittedName>
</protein>
<feature type="domain" description="NAA35-like TPR repeats" evidence="5">
    <location>
        <begin position="421"/>
        <end position="783"/>
    </location>
</feature>
<name>A0AAN6GX27_9BASI</name>
<evidence type="ECO:0000259" key="5">
    <source>
        <dbReference type="Pfam" id="PF25789"/>
    </source>
</evidence>
<gene>
    <name evidence="6" type="primary">MAK10</name>
    <name evidence="6" type="ORF">OC846_002423</name>
</gene>
<dbReference type="PANTHER" id="PTHR21373:SF0">
    <property type="entry name" value="N-ALPHA-ACETYLTRANSFERASE 35, NATC AUXILIARY SUBUNIT"/>
    <property type="match status" value="1"/>
</dbReference>
<evidence type="ECO:0000259" key="4">
    <source>
        <dbReference type="Pfam" id="PF04112"/>
    </source>
</evidence>
<dbReference type="Pfam" id="PF25789">
    <property type="entry name" value="TPR_NAA35"/>
    <property type="match status" value="1"/>
</dbReference>
<dbReference type="InterPro" id="IPR057982">
    <property type="entry name" value="TPR_NAA35"/>
</dbReference>
<keyword evidence="3" id="KW-0963">Cytoplasm</keyword>
<dbReference type="Pfam" id="PF04112">
    <property type="entry name" value="Mak10"/>
    <property type="match status" value="1"/>
</dbReference>
<comment type="subcellular location">
    <subcellularLocation>
        <location evidence="1">Cytoplasm</location>
    </subcellularLocation>
</comment>
<comment type="caution">
    <text evidence="6">The sequence shown here is derived from an EMBL/GenBank/DDBJ whole genome shotgun (WGS) entry which is preliminary data.</text>
</comment>